<proteinExistence type="predicted"/>
<reference evidence="2" key="1">
    <citation type="submission" date="2023-08" db="EMBL/GenBank/DDBJ databases">
        <authorList>
            <person name="Alioto T."/>
            <person name="Alioto T."/>
            <person name="Gomez Garrido J."/>
        </authorList>
    </citation>
    <scope>NUCLEOTIDE SEQUENCE</scope>
</reference>
<feature type="region of interest" description="Disordered" evidence="1">
    <location>
        <begin position="1"/>
        <end position="30"/>
    </location>
</feature>
<evidence type="ECO:0000313" key="3">
    <source>
        <dbReference type="Proteomes" id="UP001162480"/>
    </source>
</evidence>
<name>A0AA36AI18_OCTVU</name>
<keyword evidence="3" id="KW-1185">Reference proteome</keyword>
<evidence type="ECO:0000313" key="2">
    <source>
        <dbReference type="EMBL" id="CAI9715377.1"/>
    </source>
</evidence>
<gene>
    <name evidence="2" type="ORF">OCTVUL_1B026798</name>
</gene>
<accession>A0AA36AI18</accession>
<evidence type="ECO:0008006" key="4">
    <source>
        <dbReference type="Google" id="ProtNLM"/>
    </source>
</evidence>
<dbReference type="Proteomes" id="UP001162480">
    <property type="component" value="Chromosome 1"/>
</dbReference>
<organism evidence="2 3">
    <name type="scientific">Octopus vulgaris</name>
    <name type="common">Common octopus</name>
    <dbReference type="NCBI Taxonomy" id="6645"/>
    <lineage>
        <taxon>Eukaryota</taxon>
        <taxon>Metazoa</taxon>
        <taxon>Spiralia</taxon>
        <taxon>Lophotrochozoa</taxon>
        <taxon>Mollusca</taxon>
        <taxon>Cephalopoda</taxon>
        <taxon>Coleoidea</taxon>
        <taxon>Octopodiformes</taxon>
        <taxon>Octopoda</taxon>
        <taxon>Incirrata</taxon>
        <taxon>Octopodidae</taxon>
        <taxon>Octopus</taxon>
    </lineage>
</organism>
<dbReference type="EMBL" id="OX597814">
    <property type="protein sequence ID" value="CAI9715377.1"/>
    <property type="molecule type" value="Genomic_DNA"/>
</dbReference>
<dbReference type="AlphaFoldDB" id="A0AA36AI18"/>
<protein>
    <recommendedName>
        <fullName evidence="4">HAT C-terminal dimerisation domain-containing protein</fullName>
    </recommendedName>
</protein>
<evidence type="ECO:0000256" key="1">
    <source>
        <dbReference type="SAM" id="MobiDB-lite"/>
    </source>
</evidence>
<sequence length="143" mass="16366">MEGKVEKAMRQQYDEVSSNSGSSNNKEEEDDFFSGVIQSKEINRSHKSLKNKAQNLVKTWLKTTSKDLLRDAVLAEQVLVDLFIKFNTAILTSAAVERLFSMGKNILTAKRSSQTDENFDMQILMKGSMHLMNKMENEKKRKN</sequence>
<feature type="compositionally biased region" description="Basic and acidic residues" evidence="1">
    <location>
        <begin position="1"/>
        <end position="13"/>
    </location>
</feature>